<proteinExistence type="predicted"/>
<evidence type="ECO:0000313" key="2">
    <source>
        <dbReference type="EMBL" id="KEH38653.1"/>
    </source>
</evidence>
<reference evidence="2 5" key="2">
    <citation type="journal article" date="2014" name="BMC Genomics">
        <title>An improved genome release (version Mt4.0) for the model legume Medicago truncatula.</title>
        <authorList>
            <person name="Tang H."/>
            <person name="Krishnakumar V."/>
            <person name="Bidwell S."/>
            <person name="Rosen B."/>
            <person name="Chan A."/>
            <person name="Zhou S."/>
            <person name="Gentzbittel L."/>
            <person name="Childs K.L."/>
            <person name="Yandell M."/>
            <person name="Gundlach H."/>
            <person name="Mayer K.F."/>
            <person name="Schwartz D.C."/>
            <person name="Town C.D."/>
        </authorList>
    </citation>
    <scope>GENOME REANNOTATION</scope>
    <source>
        <strain evidence="2">A17</strain>
        <strain evidence="4 5">cv. Jemalong A17</strain>
    </source>
</reference>
<evidence type="ECO:0000313" key="5">
    <source>
        <dbReference type="Proteomes" id="UP000002051"/>
    </source>
</evidence>
<dbReference type="PANTHER" id="PTHR36720">
    <property type="entry name" value="TAF RNA POLYMERASE I SUBUNIT A"/>
    <property type="match status" value="1"/>
</dbReference>
<dbReference type="InterPro" id="IPR039495">
    <property type="entry name" value="TAF1A"/>
</dbReference>
<keyword evidence="5" id="KW-1185">Reference proteome</keyword>
<accession>A0A072VB27</accession>
<dbReference type="EMBL" id="PSQE01000002">
    <property type="protein sequence ID" value="RHN75013.1"/>
    <property type="molecule type" value="Genomic_DNA"/>
</dbReference>
<evidence type="ECO:0000313" key="4">
    <source>
        <dbReference type="EnsemblPlants" id="KEH38653"/>
    </source>
</evidence>
<dbReference type="OrthoDB" id="1899337at2759"/>
<gene>
    <name evidence="4" type="primary">25487276</name>
    <name evidence="2" type="ordered locus">MTR_2g078390</name>
    <name evidence="3" type="ORF">MtrunA17_Chr2g0316561</name>
</gene>
<dbReference type="PANTHER" id="PTHR36720:SF1">
    <property type="entry name" value="TAF RNA POLYMERASE I SUBUNIT A"/>
    <property type="match status" value="1"/>
</dbReference>
<dbReference type="AlphaFoldDB" id="A0A072VB27"/>
<dbReference type="EnsemblPlants" id="KEH38653">
    <property type="protein sequence ID" value="KEH38653"/>
    <property type="gene ID" value="MTR_2g078390"/>
</dbReference>
<organism evidence="2 5">
    <name type="scientific">Medicago truncatula</name>
    <name type="common">Barrel medic</name>
    <name type="synonym">Medicago tribuloides</name>
    <dbReference type="NCBI Taxonomy" id="3880"/>
    <lineage>
        <taxon>Eukaryota</taxon>
        <taxon>Viridiplantae</taxon>
        <taxon>Streptophyta</taxon>
        <taxon>Embryophyta</taxon>
        <taxon>Tracheophyta</taxon>
        <taxon>Spermatophyta</taxon>
        <taxon>Magnoliopsida</taxon>
        <taxon>eudicotyledons</taxon>
        <taxon>Gunneridae</taxon>
        <taxon>Pentapetalae</taxon>
        <taxon>rosids</taxon>
        <taxon>fabids</taxon>
        <taxon>Fabales</taxon>
        <taxon>Fabaceae</taxon>
        <taxon>Papilionoideae</taxon>
        <taxon>50 kb inversion clade</taxon>
        <taxon>NPAAA clade</taxon>
        <taxon>Hologalegina</taxon>
        <taxon>IRL clade</taxon>
        <taxon>Trifolieae</taxon>
        <taxon>Medicago</taxon>
    </lineage>
</organism>
<dbReference type="EMBL" id="CM001218">
    <property type="protein sequence ID" value="KEH38653.1"/>
    <property type="molecule type" value="Genomic_DNA"/>
</dbReference>
<dbReference type="KEGG" id="mtr:25487276"/>
<reference evidence="6" key="4">
    <citation type="journal article" date="2018" name="Nat. Plants">
        <title>Whole-genome landscape of Medicago truncatula symbiotic genes.</title>
        <authorList>
            <person name="Pecrix Y."/>
            <person name="Staton S.E."/>
            <person name="Sallet E."/>
            <person name="Lelandais-Briere C."/>
            <person name="Moreau S."/>
            <person name="Carrere S."/>
            <person name="Blein T."/>
            <person name="Jardinaud M.F."/>
            <person name="Latrasse D."/>
            <person name="Zouine M."/>
            <person name="Zahm M."/>
            <person name="Kreplak J."/>
            <person name="Mayjonade B."/>
            <person name="Satge C."/>
            <person name="Perez M."/>
            <person name="Cauet S."/>
            <person name="Marande W."/>
            <person name="Chantry-Darmon C."/>
            <person name="Lopez-Roques C."/>
            <person name="Bouchez O."/>
            <person name="Berard A."/>
            <person name="Debelle F."/>
            <person name="Munos S."/>
            <person name="Bendahmane A."/>
            <person name="Berges H."/>
            <person name="Niebel A."/>
            <person name="Buitink J."/>
            <person name="Frugier F."/>
            <person name="Benhamed M."/>
            <person name="Crespi M."/>
            <person name="Gouzy J."/>
            <person name="Gamas P."/>
        </authorList>
    </citation>
    <scope>NUCLEOTIDE SEQUENCE [LARGE SCALE GENOMIC DNA]</scope>
    <source>
        <strain evidence="6">cv. Jemalong A17</strain>
    </source>
</reference>
<dbReference type="HOGENOM" id="CLU_021774_0_0_1"/>
<feature type="region of interest" description="Disordered" evidence="1">
    <location>
        <begin position="12"/>
        <end position="38"/>
    </location>
</feature>
<evidence type="ECO:0000313" key="3">
    <source>
        <dbReference type="EMBL" id="RHN75013.1"/>
    </source>
</evidence>
<dbReference type="Proteomes" id="UP000002051">
    <property type="component" value="Chromosome 2"/>
</dbReference>
<evidence type="ECO:0000256" key="1">
    <source>
        <dbReference type="SAM" id="MobiDB-lite"/>
    </source>
</evidence>
<reference evidence="2 5" key="1">
    <citation type="journal article" date="2011" name="Nature">
        <title>The Medicago genome provides insight into the evolution of rhizobial symbioses.</title>
        <authorList>
            <person name="Young N.D."/>
            <person name="Debelle F."/>
            <person name="Oldroyd G.E."/>
            <person name="Geurts R."/>
            <person name="Cannon S.B."/>
            <person name="Udvardi M.K."/>
            <person name="Benedito V.A."/>
            <person name="Mayer K.F."/>
            <person name="Gouzy J."/>
            <person name="Schoof H."/>
            <person name="Van de Peer Y."/>
            <person name="Proost S."/>
            <person name="Cook D.R."/>
            <person name="Meyers B.C."/>
            <person name="Spannagl M."/>
            <person name="Cheung F."/>
            <person name="De Mita S."/>
            <person name="Krishnakumar V."/>
            <person name="Gundlach H."/>
            <person name="Zhou S."/>
            <person name="Mudge J."/>
            <person name="Bharti A.K."/>
            <person name="Murray J.D."/>
            <person name="Naoumkina M.A."/>
            <person name="Rosen B."/>
            <person name="Silverstein K.A."/>
            <person name="Tang H."/>
            <person name="Rombauts S."/>
            <person name="Zhao P.X."/>
            <person name="Zhou P."/>
            <person name="Barbe V."/>
            <person name="Bardou P."/>
            <person name="Bechner M."/>
            <person name="Bellec A."/>
            <person name="Berger A."/>
            <person name="Berges H."/>
            <person name="Bidwell S."/>
            <person name="Bisseling T."/>
            <person name="Choisne N."/>
            <person name="Couloux A."/>
            <person name="Denny R."/>
            <person name="Deshpande S."/>
            <person name="Dai X."/>
            <person name="Doyle J.J."/>
            <person name="Dudez A.M."/>
            <person name="Farmer A.D."/>
            <person name="Fouteau S."/>
            <person name="Franken C."/>
            <person name="Gibelin C."/>
            <person name="Gish J."/>
            <person name="Goldstein S."/>
            <person name="Gonzalez A.J."/>
            <person name="Green P.J."/>
            <person name="Hallab A."/>
            <person name="Hartog M."/>
            <person name="Hua A."/>
            <person name="Humphray S.J."/>
            <person name="Jeong D.H."/>
            <person name="Jing Y."/>
            <person name="Jocker A."/>
            <person name="Kenton S.M."/>
            <person name="Kim D.J."/>
            <person name="Klee K."/>
            <person name="Lai H."/>
            <person name="Lang C."/>
            <person name="Lin S."/>
            <person name="Macmil S.L."/>
            <person name="Magdelenat G."/>
            <person name="Matthews L."/>
            <person name="McCorrison J."/>
            <person name="Monaghan E.L."/>
            <person name="Mun J.H."/>
            <person name="Najar F.Z."/>
            <person name="Nicholson C."/>
            <person name="Noirot C."/>
            <person name="O'Bleness M."/>
            <person name="Paule C.R."/>
            <person name="Poulain J."/>
            <person name="Prion F."/>
            <person name="Qin B."/>
            <person name="Qu C."/>
            <person name="Retzel E.F."/>
            <person name="Riddle C."/>
            <person name="Sallet E."/>
            <person name="Samain S."/>
            <person name="Samson N."/>
            <person name="Sanders I."/>
            <person name="Saurat O."/>
            <person name="Scarpelli C."/>
            <person name="Schiex T."/>
            <person name="Segurens B."/>
            <person name="Severin A.J."/>
            <person name="Sherrier D.J."/>
            <person name="Shi R."/>
            <person name="Sims S."/>
            <person name="Singer S.R."/>
            <person name="Sinharoy S."/>
            <person name="Sterck L."/>
            <person name="Viollet A."/>
            <person name="Wang B.B."/>
            <person name="Wang K."/>
            <person name="Wang M."/>
            <person name="Wang X."/>
            <person name="Warfsmann J."/>
            <person name="Weissenbach J."/>
            <person name="White D.D."/>
            <person name="White J.D."/>
            <person name="Wiley G.B."/>
            <person name="Wincker P."/>
            <person name="Xing Y."/>
            <person name="Yang L."/>
            <person name="Yao Z."/>
            <person name="Ying F."/>
            <person name="Zhai J."/>
            <person name="Zhou L."/>
            <person name="Zuber A."/>
            <person name="Denarie J."/>
            <person name="Dixon R.A."/>
            <person name="May G.D."/>
            <person name="Schwartz D.C."/>
            <person name="Rogers J."/>
            <person name="Quetier F."/>
            <person name="Town C.D."/>
            <person name="Roe B.A."/>
        </authorList>
    </citation>
    <scope>NUCLEOTIDE SEQUENCE [LARGE SCALE GENOMIC DNA]</scope>
    <source>
        <strain evidence="2">A17</strain>
        <strain evidence="4 5">cv. Jemalong A17</strain>
    </source>
</reference>
<sequence>MEVEALDIIQADTNITPTKPTPRRKRKDDASNQLSARKKKEMRIRLSLTRPSYVLRLCPKPLRTEHRRRLQYLLRRLVNQHDWVSASGVLSVYLKGTVNDASPNNNRFKFWGLLELIKHVKNYYMNPTRITNLYDIWSKKIGLMKTCPVESRYAVQLEFLLFCLMQGDVNQTESQLSVCIEQEKTDNDPVSKMMMGLTFYELWYSGIPDVFKWRDLDQIDRQENSHTEGTSFSNRVGHCQENSHTEGISFSNRVGQSEWYNSVESHMADSQYQCDSDSSVMGGGQISGEIGTNKDMIVSMDVDTNHRREKSHPIIEVGGFSLTSDENPTEDISHTNLEKLDLWLLPLRFPDGNSLREFHFQPRDQFNDYYNNAENYLRLALNSTSFASAALLPLIQLLLIRGRVNDVLTLLENQCNSSYSVLPIRLRAILLEYFDRKNSLLIQSCFEDILKKDPACRYSLAKLIKFHQTGYYDLESLLEMIALHLDATDAEYNTWKELSVCFSKFSPPEDHTSTCSIQKGQGQQHHSFHHTPKIFTEGISAKSWNLRCRWWLTKYFSNSKFESNIKTGNLQLLTYKAACASYMYGKEFSYVVKAYSHLQKENDNDLLLFLDEHKRSSYGIYNKNKKKATCIRLK</sequence>
<dbReference type="Gramene" id="rna11160">
    <property type="protein sequence ID" value="RHN75013.1"/>
    <property type="gene ID" value="gene11160"/>
</dbReference>
<dbReference type="GO" id="GO:0000120">
    <property type="term" value="C:RNA polymerase I transcription regulator complex"/>
    <property type="evidence" value="ECO:0007669"/>
    <property type="project" value="InterPro"/>
</dbReference>
<dbReference type="GO" id="GO:0006360">
    <property type="term" value="P:transcription by RNA polymerase I"/>
    <property type="evidence" value="ECO:0007669"/>
    <property type="project" value="InterPro"/>
</dbReference>
<dbReference type="Pfam" id="PF14929">
    <property type="entry name" value="TAF1_subA"/>
    <property type="match status" value="1"/>
</dbReference>
<name>A0A072VB27_MEDTR</name>
<dbReference type="ExpressionAtlas" id="A0A072VB27">
    <property type="expression patterns" value="differential"/>
</dbReference>
<reference evidence="4" key="3">
    <citation type="submission" date="2015-04" db="UniProtKB">
        <authorList>
            <consortium name="EnsemblPlants"/>
        </authorList>
    </citation>
    <scope>IDENTIFICATION</scope>
    <source>
        <strain evidence="4">cv. Jemalong A17</strain>
    </source>
</reference>
<protein>
    <submittedName>
        <fullName evidence="2 4">Uncharacterized protein</fullName>
    </submittedName>
</protein>
<evidence type="ECO:0000313" key="6">
    <source>
        <dbReference type="Proteomes" id="UP000265566"/>
    </source>
</evidence>
<reference evidence="3" key="5">
    <citation type="journal article" date="2018" name="Nat. Plants">
        <title>Whole-genome landscape of Medicago truncatula symbiotic genes.</title>
        <authorList>
            <person name="Pecrix Y."/>
            <person name="Gamas P."/>
            <person name="Carrere S."/>
        </authorList>
    </citation>
    <scope>NUCLEOTIDE SEQUENCE</scope>
    <source>
        <tissue evidence="3">Leaves</tissue>
    </source>
</reference>
<dbReference type="STRING" id="3880.A0A072VB27"/>
<dbReference type="Proteomes" id="UP000265566">
    <property type="component" value="Chromosome 2"/>
</dbReference>